<dbReference type="EMBL" id="CP060139">
    <property type="protein sequence ID" value="QNR22849.1"/>
    <property type="molecule type" value="Genomic_DNA"/>
</dbReference>
<dbReference type="Gene3D" id="3.30.70.20">
    <property type="match status" value="2"/>
</dbReference>
<dbReference type="Pfam" id="PF13247">
    <property type="entry name" value="Fer4_11"/>
    <property type="match status" value="1"/>
</dbReference>
<dbReference type="SUPFAM" id="SSF54862">
    <property type="entry name" value="4Fe-4S ferredoxins"/>
    <property type="match status" value="1"/>
</dbReference>
<organism evidence="2 3">
    <name type="scientific">Croceimicrobium hydrocarbonivorans</name>
    <dbReference type="NCBI Taxonomy" id="2761580"/>
    <lineage>
        <taxon>Bacteria</taxon>
        <taxon>Pseudomonadati</taxon>
        <taxon>Bacteroidota</taxon>
        <taxon>Flavobacteriia</taxon>
        <taxon>Flavobacteriales</taxon>
        <taxon>Owenweeksiaceae</taxon>
        <taxon>Croceimicrobium</taxon>
    </lineage>
</organism>
<dbReference type="CDD" id="cd10551">
    <property type="entry name" value="PsrB"/>
    <property type="match status" value="1"/>
</dbReference>
<feature type="domain" description="4Fe-4S ferredoxin-type" evidence="1">
    <location>
        <begin position="858"/>
        <end position="889"/>
    </location>
</feature>
<dbReference type="AlphaFoldDB" id="A0A7H0VAV1"/>
<dbReference type="PANTHER" id="PTHR42783:SF3">
    <property type="entry name" value="GLUTAMATE SYNTHASE [NADPH] SMALL CHAIN-RELATED"/>
    <property type="match status" value="1"/>
</dbReference>
<dbReference type="RefSeq" id="WP_210757416.1">
    <property type="nucleotide sequence ID" value="NZ_CP060139.1"/>
</dbReference>
<dbReference type="SUPFAM" id="SSF53706">
    <property type="entry name" value="Formate dehydrogenase/DMSO reductase, domains 1-3"/>
    <property type="match status" value="1"/>
</dbReference>
<dbReference type="PROSITE" id="PS51379">
    <property type="entry name" value="4FE4S_FER_2"/>
    <property type="match status" value="3"/>
</dbReference>
<gene>
    <name evidence="2" type="ORF">H4K34_10705</name>
</gene>
<dbReference type="Gene3D" id="3.40.228.10">
    <property type="entry name" value="Dimethylsulfoxide Reductase, domain 2"/>
    <property type="match status" value="1"/>
</dbReference>
<dbReference type="Gene3D" id="3.40.50.740">
    <property type="match status" value="1"/>
</dbReference>
<dbReference type="NCBIfam" id="TIGR04519">
    <property type="entry name" value="MoCo_extend_TAT"/>
    <property type="match status" value="1"/>
</dbReference>
<sequence length="1043" mass="113621">MAENKKYWRGISELENPELVQSLSEQEFPSNIPAEEFLGNQDNLESTHTSRRDFLKYMGFTTAAATLAACESPVYESLPYVVAPEEIIPGIANYYATSYYDGHDYASVLIKTREGRPIKVENNREAKMNGGANTRVHASVLNLYDATRLQNPMVKGESSDWASLDAGVKKGLLAAEAAGKQVVVLTSSVISPSQKALIKKFGESYSNFRHVSFDPMSYSNKLDAWKEVTGKRALGLYNFANAKAIVSVGADFLGDWVGQSVAGDYAKNRVPGEGMSRHFQFEAGLSLTGSNADKRHKVKAAEYGAVLVGLYNEIASAKGMATVSGSSVMKAEVKAAAQELLAAGKNGLVVCGGNSKANEHLCIAINQMLGNTEVTVSHKNRSYLRQGDDKAIQALIADMKAGKVGAVITHNLNPAYVLSGNADFKAGYAKVPTTVAVSMKSDETAKLSAFVAAENHYLESWGDFSPADMHYSLQQPTIKTLFSTRQFEDCLMSWSGMGGSYLNFIKSNWNAGILGSTDWTKVLHDGVFVKSSAVAEEMAADTEMEEGGISIDVAVSAADALASAKKAPSMELNFSQLTGMGVGTIANNPWLLEFPDPISRVSWDNYLSVAAADAAELGLKNWNESNGALNGSVVTLQVGSKTLENVPVFIQPGQTIGTACLAVGFGRDGAGEVADKVGVNAFQLMGMDHSAEVKISPVEGAEHKFACIQLAHTMMGRDIVKEVSLNTFLNEPAQNGHDGWNEPPIFNTYKGPLVGDDVNLWDDFDHETGHMWNMSIDLNLCNGCGACVIACHSENNVPVVGKDEMRKHRDMHWLRIDRYYSSDVTKENADELGYEGIGLLGKGATDMYADMEKPSESPEVFFQPVMCQHCNHAPCETVCPVAATTHSAEGLNHMTYNRCIGTRYCANNCPYKVRRFNWFQYHDNTMGMFKENYAMNEDLGRMVLNPDVTVRSRGVMEKCSMCIQRTQLGKLEAKKRGVALKDGEVQTACQFACDTGAIVFGDVNDKKSQVFNLKQDKRMYHLLGSVGTQPSVFYQVKVRNTTA</sequence>
<proteinExistence type="predicted"/>
<dbReference type="InterPro" id="IPR017896">
    <property type="entry name" value="4Fe4S_Fe-S-bd"/>
</dbReference>
<evidence type="ECO:0000313" key="3">
    <source>
        <dbReference type="Proteomes" id="UP000516305"/>
    </source>
</evidence>
<accession>A0A7H0VAV1</accession>
<evidence type="ECO:0000313" key="2">
    <source>
        <dbReference type="EMBL" id="QNR22849.1"/>
    </source>
</evidence>
<protein>
    <submittedName>
        <fullName evidence="2">TAT-variant-translocated molybdopterin oxidoreductase</fullName>
    </submittedName>
</protein>
<reference evidence="2 3" key="1">
    <citation type="submission" date="2020-08" db="EMBL/GenBank/DDBJ databases">
        <title>Croceimicrobium hydrocarbonivorans gen. nov., sp. nov., a novel marine bacterium isolated from a bacterial consortium that degrades polyethylene terephthalate.</title>
        <authorList>
            <person name="Liu R."/>
        </authorList>
    </citation>
    <scope>NUCLEOTIDE SEQUENCE [LARGE SCALE GENOMIC DNA]</scope>
    <source>
        <strain evidence="2 3">A20-9</strain>
    </source>
</reference>
<dbReference type="Gene3D" id="3.30.2070.10">
    <property type="entry name" value="Formate dehydrogenase/DMSO reductase"/>
    <property type="match status" value="1"/>
</dbReference>
<keyword evidence="3" id="KW-1185">Reference proteome</keyword>
<feature type="domain" description="4Fe-4S ferredoxin-type" evidence="1">
    <location>
        <begin position="890"/>
        <end position="919"/>
    </location>
</feature>
<dbReference type="InterPro" id="IPR006311">
    <property type="entry name" value="TAT_signal"/>
</dbReference>
<dbReference type="Proteomes" id="UP000516305">
    <property type="component" value="Chromosome"/>
</dbReference>
<dbReference type="KEGG" id="chyd:H4K34_10705"/>
<feature type="domain" description="4Fe-4S ferredoxin-type" evidence="1">
    <location>
        <begin position="772"/>
        <end position="802"/>
    </location>
</feature>
<evidence type="ECO:0000259" key="1">
    <source>
        <dbReference type="PROSITE" id="PS51379"/>
    </source>
</evidence>
<dbReference type="InterPro" id="IPR030948">
    <property type="entry name" value="TAT_var_transloc_signal_dom"/>
</dbReference>
<name>A0A7H0VAV1_9FLAO</name>
<dbReference type="PROSITE" id="PS51318">
    <property type="entry name" value="TAT"/>
    <property type="match status" value="1"/>
</dbReference>
<dbReference type="PANTHER" id="PTHR42783">
    <property type="entry name" value="GLUTAMATE SYNTHASE [NADPH] SMALL CHAIN"/>
    <property type="match status" value="1"/>
</dbReference>